<dbReference type="STRING" id="1051891.A0A0C3KVH1"/>
<dbReference type="InterPro" id="IPR015943">
    <property type="entry name" value="WD40/YVTN_repeat-like_dom_sf"/>
</dbReference>
<feature type="compositionally biased region" description="Polar residues" evidence="3">
    <location>
        <begin position="569"/>
        <end position="581"/>
    </location>
</feature>
<keyword evidence="2" id="KW-0677">Repeat</keyword>
<feature type="compositionally biased region" description="Low complexity" evidence="3">
    <location>
        <begin position="12"/>
        <end position="22"/>
    </location>
</feature>
<dbReference type="SUPFAM" id="SSF82171">
    <property type="entry name" value="DPP6 N-terminal domain-like"/>
    <property type="match status" value="1"/>
</dbReference>
<feature type="region of interest" description="Disordered" evidence="3">
    <location>
        <begin position="1045"/>
        <end position="1079"/>
    </location>
</feature>
<evidence type="ECO:0000313" key="4">
    <source>
        <dbReference type="EMBL" id="KIO25453.1"/>
    </source>
</evidence>
<proteinExistence type="predicted"/>
<feature type="compositionally biased region" description="Polar residues" evidence="3">
    <location>
        <begin position="1070"/>
        <end position="1079"/>
    </location>
</feature>
<sequence>MSSFAPRRISHSHASSLDSNSDQTLRRGASESPIIEARAPSDHNARPTFPDFVDRVMKGKAHLSESLTEVGTPTPAFRANNRLQEERVQPFLDFARKIRDLEDRIHEFTHAVCRLVQWTHLFRDQGKVRQEHNPLAAGGEKVYSSGPFFNTTDHFLGIEMERSDSASPPLHSHDHHSRHQKLLSEVLEALLSKAKDLSTEVPDDVDREPVIETFHSDNRIQKESIHDLDHRLDEFMRAVRSLGSSSQLILSTIELQRRMTDILDVFRSNAVSIYTAFAESANPELPDIFQSNSPHRTLKPFQDRKQFPELLADISEELGNFLKSLSDIPEFSDKKLTDSILAFEGWLIYRTGSLEDFHETGKALAHFAKDGVVAIKEAQVRSKEQLLNMSTVATFFSGVAATTFQLSARSDRTRTLGVISHLEHRIGHQLPVSYALEISDVGFLRSRSPRSALPIWEGGERWQASKSRRTGRWVGGLGDPVNVHEPWQPYSDLKRFNWMLSRLVFKSIRKLCLILLLPLGYLLGWIVSCLQRLANAAAGGRANADEESKGLPPPAVSPEKVLPQLKFDNPSNSSLETSSIKIQPRSAHLSTAPPGISQLKVETGNQVDESQESPPPSPGRTRISKIGRFNNSVLRLIRSPGQREIINSLQMSPYESKTLRTVEPVIHLMPDRGSGGVQNLMFSPDGKWFAASFANQSTEVWTVGDGFTRNASFTAETSCITWSPDSRHILAKQKEGVLIWSPNAGPKMSSSRKKFEAIAWLSDGKHFAAIHKQYVYIICSIVPFLLVPSVCTISHSFGLVRHNVDGKPFPDDQTLRALNSYPLGSVQDQPWNEEIYQRFISFKFLSAPWQAMPVRPDEVQPQRRILIYDIDNGRVAAVVPVWGEARHVSVSRNGKYALVSYAAPAPPELWQIRISEQGAVSLELYHLYLPPTVTPHAEGTASTTEFVGQAHFGVFWGSGEEDEYVVATTKKGEVYIWEAHSSQLCHVVKDARDGPITSQIMGIAWCPTNEERRVPMFGCGLGEAEIVIWKGKGQDTSVEVRGVVELESDAPRPASSDAYVDAPKDETGVQGPSRTQTMP</sequence>
<dbReference type="EMBL" id="KN823042">
    <property type="protein sequence ID" value="KIO25453.1"/>
    <property type="molecule type" value="Genomic_DNA"/>
</dbReference>
<protein>
    <submittedName>
        <fullName evidence="4">Uncharacterized protein</fullName>
    </submittedName>
</protein>
<organism evidence="4 5">
    <name type="scientific">Tulasnella calospora MUT 4182</name>
    <dbReference type="NCBI Taxonomy" id="1051891"/>
    <lineage>
        <taxon>Eukaryota</taxon>
        <taxon>Fungi</taxon>
        <taxon>Dikarya</taxon>
        <taxon>Basidiomycota</taxon>
        <taxon>Agaricomycotina</taxon>
        <taxon>Agaricomycetes</taxon>
        <taxon>Cantharellales</taxon>
        <taxon>Tulasnellaceae</taxon>
        <taxon>Tulasnella</taxon>
    </lineage>
</organism>
<dbReference type="HOGENOM" id="CLU_008849_0_0_1"/>
<evidence type="ECO:0000256" key="1">
    <source>
        <dbReference type="ARBA" id="ARBA00022574"/>
    </source>
</evidence>
<evidence type="ECO:0000256" key="3">
    <source>
        <dbReference type="SAM" id="MobiDB-lite"/>
    </source>
</evidence>
<reference evidence="4 5" key="1">
    <citation type="submission" date="2014-04" db="EMBL/GenBank/DDBJ databases">
        <authorList>
            <consortium name="DOE Joint Genome Institute"/>
            <person name="Kuo A."/>
            <person name="Girlanda M."/>
            <person name="Perotto S."/>
            <person name="Kohler A."/>
            <person name="Nagy L.G."/>
            <person name="Floudas D."/>
            <person name="Copeland A."/>
            <person name="Barry K.W."/>
            <person name="Cichocki N."/>
            <person name="Veneault-Fourrey C."/>
            <person name="LaButti K."/>
            <person name="Lindquist E.A."/>
            <person name="Lipzen A."/>
            <person name="Lundell T."/>
            <person name="Morin E."/>
            <person name="Murat C."/>
            <person name="Sun H."/>
            <person name="Tunlid A."/>
            <person name="Henrissat B."/>
            <person name="Grigoriev I.V."/>
            <person name="Hibbett D.S."/>
            <person name="Martin F."/>
            <person name="Nordberg H.P."/>
            <person name="Cantor M.N."/>
            <person name="Hua S.X."/>
        </authorList>
    </citation>
    <scope>NUCLEOTIDE SEQUENCE [LARGE SCALE GENOMIC DNA]</scope>
    <source>
        <strain evidence="4 5">MUT 4182</strain>
    </source>
</reference>
<evidence type="ECO:0000313" key="5">
    <source>
        <dbReference type="Proteomes" id="UP000054248"/>
    </source>
</evidence>
<reference evidence="5" key="2">
    <citation type="submission" date="2015-01" db="EMBL/GenBank/DDBJ databases">
        <title>Evolutionary Origins and Diversification of the Mycorrhizal Mutualists.</title>
        <authorList>
            <consortium name="DOE Joint Genome Institute"/>
            <consortium name="Mycorrhizal Genomics Consortium"/>
            <person name="Kohler A."/>
            <person name="Kuo A."/>
            <person name="Nagy L.G."/>
            <person name="Floudas D."/>
            <person name="Copeland A."/>
            <person name="Barry K.W."/>
            <person name="Cichocki N."/>
            <person name="Veneault-Fourrey C."/>
            <person name="LaButti K."/>
            <person name="Lindquist E.A."/>
            <person name="Lipzen A."/>
            <person name="Lundell T."/>
            <person name="Morin E."/>
            <person name="Murat C."/>
            <person name="Riley R."/>
            <person name="Ohm R."/>
            <person name="Sun H."/>
            <person name="Tunlid A."/>
            <person name="Henrissat B."/>
            <person name="Grigoriev I.V."/>
            <person name="Hibbett D.S."/>
            <person name="Martin F."/>
        </authorList>
    </citation>
    <scope>NUCLEOTIDE SEQUENCE [LARGE SCALE GENOMIC DNA]</scope>
    <source>
        <strain evidence="5">MUT 4182</strain>
    </source>
</reference>
<dbReference type="InterPro" id="IPR051350">
    <property type="entry name" value="WD_repeat-ST_regulator"/>
</dbReference>
<keyword evidence="1" id="KW-0853">WD repeat</keyword>
<dbReference type="Gene3D" id="2.130.10.10">
    <property type="entry name" value="YVTN repeat-like/Quinoprotein amine dehydrogenase"/>
    <property type="match status" value="1"/>
</dbReference>
<gene>
    <name evidence="4" type="ORF">M407DRAFT_210621</name>
</gene>
<dbReference type="OrthoDB" id="3220841at2759"/>
<feature type="region of interest" description="Disordered" evidence="3">
    <location>
        <begin position="541"/>
        <end position="624"/>
    </location>
</feature>
<accession>A0A0C3KVH1</accession>
<dbReference type="PANTHER" id="PTHR22838">
    <property type="entry name" value="WD REPEAT PROTEIN 26-RELATED"/>
    <property type="match status" value="1"/>
</dbReference>
<dbReference type="PANTHER" id="PTHR22838:SF0">
    <property type="entry name" value="WD REPEAT-CONTAINING PROTEIN 26"/>
    <property type="match status" value="1"/>
</dbReference>
<feature type="region of interest" description="Disordered" evidence="3">
    <location>
        <begin position="1"/>
        <end position="50"/>
    </location>
</feature>
<dbReference type="AlphaFoldDB" id="A0A0C3KVH1"/>
<keyword evidence="5" id="KW-1185">Reference proteome</keyword>
<evidence type="ECO:0000256" key="2">
    <source>
        <dbReference type="ARBA" id="ARBA00022737"/>
    </source>
</evidence>
<name>A0A0C3KVH1_9AGAM</name>
<dbReference type="Proteomes" id="UP000054248">
    <property type="component" value="Unassembled WGS sequence"/>
</dbReference>